<dbReference type="VEuPathDB" id="PiroplasmaDB:BBOV_IV001400"/>
<dbReference type="STRING" id="5865.A7AVB1"/>
<dbReference type="EMBL" id="AAXT01000004">
    <property type="protein sequence ID" value="EDO05737.1"/>
    <property type="molecule type" value="Genomic_DNA"/>
</dbReference>
<dbReference type="KEGG" id="bbo:BBOV_IV001400"/>
<gene>
    <name evidence="9" type="ORF">BBOV_IV001400</name>
</gene>
<dbReference type="InterPro" id="IPR003307">
    <property type="entry name" value="W2_domain"/>
</dbReference>
<dbReference type="Proteomes" id="UP000002173">
    <property type="component" value="Unassembled WGS sequence"/>
</dbReference>
<accession>A7AVB1</accession>
<evidence type="ECO:0000259" key="8">
    <source>
        <dbReference type="PROSITE" id="PS51363"/>
    </source>
</evidence>
<dbReference type="Gene3D" id="1.25.40.180">
    <property type="match status" value="1"/>
</dbReference>
<feature type="compositionally biased region" description="Acidic residues" evidence="7">
    <location>
        <begin position="465"/>
        <end position="492"/>
    </location>
</feature>
<dbReference type="SUPFAM" id="SSF53448">
    <property type="entry name" value="Nucleotide-diphospho-sugar transferases"/>
    <property type="match status" value="1"/>
</dbReference>
<evidence type="ECO:0000256" key="5">
    <source>
        <dbReference type="ARBA" id="ARBA00044345"/>
    </source>
</evidence>
<organism evidence="9 10">
    <name type="scientific">Babesia bovis</name>
    <dbReference type="NCBI Taxonomy" id="5865"/>
    <lineage>
        <taxon>Eukaryota</taxon>
        <taxon>Sar</taxon>
        <taxon>Alveolata</taxon>
        <taxon>Apicomplexa</taxon>
        <taxon>Aconoidasida</taxon>
        <taxon>Piroplasmida</taxon>
        <taxon>Babesiidae</taxon>
        <taxon>Babesia</taxon>
    </lineage>
</organism>
<evidence type="ECO:0000256" key="3">
    <source>
        <dbReference type="ARBA" id="ARBA00022490"/>
    </source>
</evidence>
<feature type="region of interest" description="Disordered" evidence="7">
    <location>
        <begin position="460"/>
        <end position="506"/>
    </location>
</feature>
<evidence type="ECO:0000256" key="1">
    <source>
        <dbReference type="ARBA" id="ARBA00004514"/>
    </source>
</evidence>
<keyword evidence="10" id="KW-1185">Reference proteome</keyword>
<reference evidence="10" key="3">
    <citation type="journal article" date="2021" name="Int. J. Parasitol.">
        <title>Comparative analysis of gene expression between Babesia bovis blood stages and kinetes allowed by improved genome annotation.</title>
        <authorList>
            <person name="Ueti M.W."/>
            <person name="Johnson W.C."/>
            <person name="Kappmeyer L.S."/>
            <person name="Herndon D.R."/>
            <person name="Mousel M.R."/>
            <person name="Reif K.E."/>
            <person name="Taus N.S."/>
            <person name="Ifeonu O.O."/>
            <person name="Silva J.C."/>
            <person name="Suarez C.E."/>
            <person name="Brayton K.A."/>
        </authorList>
    </citation>
    <scope>NUCLEOTIDE SEQUENCE [LARGE SCALE GENOMIC DNA]</scope>
</reference>
<dbReference type="PANTHER" id="PTHR45887">
    <property type="entry name" value="TRANSLATION INITIATION FACTOR EIF-2B SUBUNIT EPSILON"/>
    <property type="match status" value="1"/>
</dbReference>
<evidence type="ECO:0000256" key="7">
    <source>
        <dbReference type="SAM" id="MobiDB-lite"/>
    </source>
</evidence>
<dbReference type="Gene3D" id="2.160.10.10">
    <property type="entry name" value="Hexapeptide repeat proteins"/>
    <property type="match status" value="1"/>
</dbReference>
<dbReference type="Gene3D" id="3.90.550.10">
    <property type="entry name" value="Spore Coat Polysaccharide Biosynthesis Protein SpsA, Chain A"/>
    <property type="match status" value="1"/>
</dbReference>
<keyword evidence="9" id="KW-0648">Protein biosynthesis</keyword>
<dbReference type="Pfam" id="PF25084">
    <property type="entry name" value="LbH_EIF2B"/>
    <property type="match status" value="1"/>
</dbReference>
<protein>
    <recommendedName>
        <fullName evidence="4">Translation initiation factor eIF2B subunit epsilon</fullName>
    </recommendedName>
    <alternativeName>
        <fullName evidence="5">eIF2B GDP-GTP exchange factor subunit epsilon</fullName>
    </alternativeName>
</protein>
<reference evidence="10" key="2">
    <citation type="journal article" date="2020" name="Data Brief">
        <title>Transcriptome dataset of Babesia bovis life stages within vertebrate and invertebrate hosts.</title>
        <authorList>
            <person name="Ueti M.W."/>
            <person name="Johnson W.C."/>
            <person name="Kappmeyer L.S."/>
            <person name="Herndon D.R."/>
            <person name="Mousel M.R."/>
            <person name="Reif K.E."/>
            <person name="Taus N.S."/>
            <person name="Ifeonu O.O."/>
            <person name="Silva J.C."/>
            <person name="Suarez C.E."/>
            <person name="Brayton K.A."/>
        </authorList>
    </citation>
    <scope>NUCLEOTIDE SEQUENCE [LARGE SCALE GENOMIC DNA]</scope>
</reference>
<dbReference type="GO" id="GO:0005851">
    <property type="term" value="C:eukaryotic translation initiation factor 2B complex"/>
    <property type="evidence" value="ECO:0007669"/>
    <property type="project" value="TreeGrafter"/>
</dbReference>
<dbReference type="GO" id="GO:0003743">
    <property type="term" value="F:translation initiation factor activity"/>
    <property type="evidence" value="ECO:0007669"/>
    <property type="project" value="UniProtKB-KW"/>
</dbReference>
<dbReference type="GO" id="GO:0005085">
    <property type="term" value="F:guanyl-nucleotide exchange factor activity"/>
    <property type="evidence" value="ECO:0007669"/>
    <property type="project" value="TreeGrafter"/>
</dbReference>
<evidence type="ECO:0000313" key="9">
    <source>
        <dbReference type="EMBL" id="EDO05737.1"/>
    </source>
</evidence>
<evidence type="ECO:0000256" key="6">
    <source>
        <dbReference type="ARBA" id="ARBA00046432"/>
    </source>
</evidence>
<dbReference type="InParanoid" id="A7AVB1"/>
<dbReference type="OMA" id="FVICRSH"/>
<evidence type="ECO:0000313" key="10">
    <source>
        <dbReference type="Proteomes" id="UP000002173"/>
    </source>
</evidence>
<dbReference type="PROSITE" id="PS51363">
    <property type="entry name" value="W2"/>
    <property type="match status" value="1"/>
</dbReference>
<evidence type="ECO:0000256" key="4">
    <source>
        <dbReference type="ARBA" id="ARBA00044144"/>
    </source>
</evidence>
<dbReference type="eggNOG" id="KOG1461">
    <property type="taxonomic scope" value="Eukaryota"/>
</dbReference>
<proteinExistence type="inferred from homology"/>
<dbReference type="GeneID" id="5477524"/>
<sequence length="654" mass="74370">MEVFMLVTEDVLAFEPLSSAVNVCDLYIGEKAIFQETLENLYESGINHVTLVTTKHKVATLDQYKKRYTFGKRQGHIDINVLGINVDKILPGNVLRELIVVRDGLEEFILMYWVCLLTIPLSEAIELHHTRKAERLNYSMSVLYFEDGKNRLFSKATDDCIVLVDRKSEIVAYRPRANSLRLDINLIQKLKGDSTMFSRYDLCETGIYICRKQVAEHFTNWYEHVHMEDYIKDCLTREFKSDEVYITVMQSDLMFPSYPPALRIQTPKDYYTLYMEYIRRFNTDAKPSVKVYNTHESHCGPIVHDKSLFCNGSGIVPPLAADQAMLSSVHNSIVGKGFKIGHNSTVDRCIIFDEVTIGSNCAVRDSIIMNNVTIDDSVVIPPGSIVCSGVNITNKSLSGLDGTLRISRMQSRYIDLTNDNAVECTDPGNYIWPISAFGNVEDTIIGKSFYDIVKFGIPSGPTDSGSDDEDSDFDQADDDESYASSESDDVSEISEPSGDLSDHDMDPDIATELQSLVLDCLKAPTQLSNKVLEIKSLKISHNLQKDQMVKVAFRDALEWIVDQSNEADLRELMETSRLKELLDSFEHQIAEEEYYKGILEVCEQKNKDLDFFSHLCEALYHSDTMEFEMLRDWLTRNNISGERINSFADWLAED</sequence>
<dbReference type="InterPro" id="IPR056764">
    <property type="entry name" value="LbH_EIF2B3/5"/>
</dbReference>
<feature type="domain" description="W2" evidence="8">
    <location>
        <begin position="499"/>
        <end position="654"/>
    </location>
</feature>
<name>A7AVB1_BABBO</name>
<dbReference type="SUPFAM" id="SSF48371">
    <property type="entry name" value="ARM repeat"/>
    <property type="match status" value="1"/>
</dbReference>
<dbReference type="AlphaFoldDB" id="A7AVB1"/>
<dbReference type="InterPro" id="IPR029044">
    <property type="entry name" value="Nucleotide-diphossugar_trans"/>
</dbReference>
<comment type="subunit">
    <text evidence="6">Component of the translation initiation factor 2B (eIF2B) complex which is a heterodecamer of two sets of five different subunits: alpha, beta, gamma, delta and epsilon. Subunits alpha, beta and delta comprise a regulatory subcomplex and subunits epsilon and gamma comprise a catalytic subcomplex. Within the complex, the hexameric regulatory complex resides at the center, with the two heterodimeric catalytic subcomplexes bound on opposite sides.</text>
</comment>
<dbReference type="InterPro" id="IPR016024">
    <property type="entry name" value="ARM-type_fold"/>
</dbReference>
<dbReference type="GO" id="GO:0031369">
    <property type="term" value="F:translation initiation factor binding"/>
    <property type="evidence" value="ECO:0007669"/>
    <property type="project" value="TreeGrafter"/>
</dbReference>
<comment type="caution">
    <text evidence="9">The sequence shown here is derived from an EMBL/GenBank/DDBJ whole genome shotgun (WGS) entry which is preliminary data.</text>
</comment>
<keyword evidence="9" id="KW-0396">Initiation factor</keyword>
<dbReference type="InterPro" id="IPR051956">
    <property type="entry name" value="eIF2B_epsilon"/>
</dbReference>
<comment type="subcellular location">
    <subcellularLocation>
        <location evidence="1">Cytoplasm</location>
        <location evidence="1">Cytosol</location>
    </subcellularLocation>
</comment>
<comment type="similarity">
    <text evidence="2">Belongs to the eIF-2B gamma/epsilon subunits family.</text>
</comment>
<dbReference type="PANTHER" id="PTHR45887:SF1">
    <property type="entry name" value="TRANSLATION INITIATION FACTOR EIF-2B SUBUNIT EPSILON"/>
    <property type="match status" value="1"/>
</dbReference>
<reference evidence="9 10" key="1">
    <citation type="journal article" date="2007" name="PLoS Pathog.">
        <title>Genome sequence of Babesia bovis and comparative analysis of apicomplexan hemoprotozoa.</title>
        <authorList>
            <person name="Brayton K.A."/>
            <person name="Lau A.O.T."/>
            <person name="Herndon D.R."/>
            <person name="Hannick L."/>
            <person name="Kappmeyer L.S."/>
            <person name="Berens S.J."/>
            <person name="Bidwell S.L."/>
            <person name="Brown W.C."/>
            <person name="Crabtree J."/>
            <person name="Fadrosh D."/>
            <person name="Feldblum T."/>
            <person name="Forberger H.A."/>
            <person name="Haas B.J."/>
            <person name="Howell J.M."/>
            <person name="Khouri H."/>
            <person name="Koo H."/>
            <person name="Mann D.J."/>
            <person name="Norimine J."/>
            <person name="Paulsen I.T."/>
            <person name="Radune D."/>
            <person name="Ren Q."/>
            <person name="Smith R.K. Jr."/>
            <person name="Suarez C.E."/>
            <person name="White O."/>
            <person name="Wortman J.R."/>
            <person name="Knowles D.P. Jr."/>
            <person name="McElwain T.F."/>
            <person name="Nene V.M."/>
        </authorList>
    </citation>
    <scope>NUCLEOTIDE SEQUENCE [LARGE SCALE GENOMIC DNA]</scope>
    <source>
        <strain evidence="9">T2Bo</strain>
    </source>
</reference>
<keyword evidence="3" id="KW-0963">Cytoplasm</keyword>
<evidence type="ECO:0000256" key="2">
    <source>
        <dbReference type="ARBA" id="ARBA00007878"/>
    </source>
</evidence>
<dbReference type="RefSeq" id="XP_001609305.1">
    <property type="nucleotide sequence ID" value="XM_001609255.1"/>
</dbReference>